<dbReference type="PROSITE" id="PS00063">
    <property type="entry name" value="ALDOKETO_REDUCTASE_3"/>
    <property type="match status" value="1"/>
</dbReference>
<keyword evidence="2" id="KW-1185">Reference proteome</keyword>
<evidence type="ECO:0000313" key="2">
    <source>
        <dbReference type="Proteomes" id="UP001157125"/>
    </source>
</evidence>
<protein>
    <recommendedName>
        <fullName evidence="3">Aldo/keto reductase family protein</fullName>
    </recommendedName>
</protein>
<dbReference type="InterPro" id="IPR036812">
    <property type="entry name" value="NAD(P)_OxRdtase_dom_sf"/>
</dbReference>
<dbReference type="Gene3D" id="3.20.20.100">
    <property type="entry name" value="NADP-dependent oxidoreductase domain"/>
    <property type="match status" value="1"/>
</dbReference>
<dbReference type="InterPro" id="IPR018170">
    <property type="entry name" value="Aldo/ket_reductase_CS"/>
</dbReference>
<dbReference type="Proteomes" id="UP001157125">
    <property type="component" value="Unassembled WGS sequence"/>
</dbReference>
<gene>
    <name evidence="1" type="ORF">GCM10025876_15080</name>
</gene>
<reference evidence="2" key="1">
    <citation type="journal article" date="2019" name="Int. J. Syst. Evol. Microbiol.">
        <title>The Global Catalogue of Microorganisms (GCM) 10K type strain sequencing project: providing services to taxonomists for standard genome sequencing and annotation.</title>
        <authorList>
            <consortium name="The Broad Institute Genomics Platform"/>
            <consortium name="The Broad Institute Genome Sequencing Center for Infectious Disease"/>
            <person name="Wu L."/>
            <person name="Ma J."/>
        </authorList>
    </citation>
    <scope>NUCLEOTIDE SEQUENCE [LARGE SCALE GENOMIC DNA]</scope>
    <source>
        <strain evidence="2">NBRC 112299</strain>
    </source>
</reference>
<comment type="caution">
    <text evidence="1">The sequence shown here is derived from an EMBL/GenBank/DDBJ whole genome shotgun (WGS) entry which is preliminary data.</text>
</comment>
<dbReference type="EMBL" id="BSUN01000001">
    <property type="protein sequence ID" value="GMA35304.1"/>
    <property type="molecule type" value="Genomic_DNA"/>
</dbReference>
<dbReference type="SUPFAM" id="SSF51430">
    <property type="entry name" value="NAD(P)-linked oxidoreductase"/>
    <property type="match status" value="1"/>
</dbReference>
<sequence>MPLPKSATPSRQAENLDVFGFALTGEEMAAISALTKADGRLFDGDPNTHEEM</sequence>
<accession>A0ABQ6IBW7</accession>
<evidence type="ECO:0008006" key="3">
    <source>
        <dbReference type="Google" id="ProtNLM"/>
    </source>
</evidence>
<organism evidence="1 2">
    <name type="scientific">Demequina litorisediminis</name>
    <dbReference type="NCBI Taxonomy" id="1849022"/>
    <lineage>
        <taxon>Bacteria</taxon>
        <taxon>Bacillati</taxon>
        <taxon>Actinomycetota</taxon>
        <taxon>Actinomycetes</taxon>
        <taxon>Micrococcales</taxon>
        <taxon>Demequinaceae</taxon>
        <taxon>Demequina</taxon>
    </lineage>
</organism>
<name>A0ABQ6IBW7_9MICO</name>
<proteinExistence type="predicted"/>
<evidence type="ECO:0000313" key="1">
    <source>
        <dbReference type="EMBL" id="GMA35304.1"/>
    </source>
</evidence>